<evidence type="ECO:0000313" key="2">
    <source>
        <dbReference type="Proteomes" id="UP000606172"/>
    </source>
</evidence>
<accession>A0A919RJE6</accession>
<dbReference type="Proteomes" id="UP000606172">
    <property type="component" value="Unassembled WGS sequence"/>
</dbReference>
<dbReference type="RefSeq" id="WP_204029501.1">
    <property type="nucleotide sequence ID" value="NZ_BOOW01000030.1"/>
</dbReference>
<sequence length="190" mass="21021">MALAWHPVNTPLADLMGTLARSLWDAASLSTVLPDAGQLTPVHSAGWEIDVFHDKADAVSGFSARFGLYYEPDDEDDPDLDDFPQHLPSPQWHVDHSATRQQFDVLFEAGRAAMAARLGEPEAAGMFDEDDDWRYAVWRVGDRLIAVAQAEDFASHSLYTEASIRVVDFPATSKVPTADEMYDILVNQVS</sequence>
<reference evidence="1" key="1">
    <citation type="submission" date="2021-01" db="EMBL/GenBank/DDBJ databases">
        <title>Whole genome shotgun sequence of Sinosporangium siamense NBRC 109515.</title>
        <authorList>
            <person name="Komaki H."/>
            <person name="Tamura T."/>
        </authorList>
    </citation>
    <scope>NUCLEOTIDE SEQUENCE</scope>
    <source>
        <strain evidence="1">NBRC 109515</strain>
    </source>
</reference>
<organism evidence="1 2">
    <name type="scientific">Sinosporangium siamense</name>
    <dbReference type="NCBI Taxonomy" id="1367973"/>
    <lineage>
        <taxon>Bacteria</taxon>
        <taxon>Bacillati</taxon>
        <taxon>Actinomycetota</taxon>
        <taxon>Actinomycetes</taxon>
        <taxon>Streptosporangiales</taxon>
        <taxon>Streptosporangiaceae</taxon>
        <taxon>Sinosporangium</taxon>
    </lineage>
</organism>
<protein>
    <submittedName>
        <fullName evidence="1">Uncharacterized protein</fullName>
    </submittedName>
</protein>
<dbReference type="AlphaFoldDB" id="A0A919RJE6"/>
<gene>
    <name evidence="1" type="ORF">Ssi02_49640</name>
</gene>
<proteinExistence type="predicted"/>
<keyword evidence="2" id="KW-1185">Reference proteome</keyword>
<evidence type="ECO:0000313" key="1">
    <source>
        <dbReference type="EMBL" id="GII94733.1"/>
    </source>
</evidence>
<dbReference type="EMBL" id="BOOW01000030">
    <property type="protein sequence ID" value="GII94733.1"/>
    <property type="molecule type" value="Genomic_DNA"/>
</dbReference>
<name>A0A919RJE6_9ACTN</name>
<comment type="caution">
    <text evidence="1">The sequence shown here is derived from an EMBL/GenBank/DDBJ whole genome shotgun (WGS) entry which is preliminary data.</text>
</comment>